<keyword evidence="6 10" id="KW-0547">Nucleotide-binding</keyword>
<dbReference type="Pfam" id="PF01715">
    <property type="entry name" value="IPPT"/>
    <property type="match status" value="1"/>
</dbReference>
<comment type="catalytic activity">
    <reaction evidence="9 10 11">
        <text>adenosine(37) in tRNA + dimethylallyl diphosphate = N(6)-dimethylallyladenosine(37) in tRNA + diphosphate</text>
        <dbReference type="Rhea" id="RHEA:26482"/>
        <dbReference type="Rhea" id="RHEA-COMP:10162"/>
        <dbReference type="Rhea" id="RHEA-COMP:10375"/>
        <dbReference type="ChEBI" id="CHEBI:33019"/>
        <dbReference type="ChEBI" id="CHEBI:57623"/>
        <dbReference type="ChEBI" id="CHEBI:74411"/>
        <dbReference type="ChEBI" id="CHEBI:74415"/>
        <dbReference type="EC" id="2.5.1.75"/>
    </reaction>
</comment>
<dbReference type="Gene3D" id="3.40.50.300">
    <property type="entry name" value="P-loop containing nucleotide triphosphate hydrolases"/>
    <property type="match status" value="1"/>
</dbReference>
<dbReference type="Gene3D" id="1.10.20.140">
    <property type="match status" value="1"/>
</dbReference>
<evidence type="ECO:0000256" key="13">
    <source>
        <dbReference type="RuleBase" id="RU003785"/>
    </source>
</evidence>
<dbReference type="AlphaFoldDB" id="A0A938XT58"/>
<evidence type="ECO:0000256" key="10">
    <source>
        <dbReference type="HAMAP-Rule" id="MF_00185"/>
    </source>
</evidence>
<accession>A0A938XT58</accession>
<feature type="site" description="Interaction with substrate tRNA" evidence="10">
    <location>
        <position position="124"/>
    </location>
</feature>
<evidence type="ECO:0000256" key="8">
    <source>
        <dbReference type="ARBA" id="ARBA00022842"/>
    </source>
</evidence>
<comment type="subunit">
    <text evidence="10">Monomer.</text>
</comment>
<comment type="caution">
    <text evidence="10">Lacks conserved residue(s) required for the propagation of feature annotation.</text>
</comment>
<organism evidence="14 15">
    <name type="scientific">Halanaerobacter jeridensis</name>
    <dbReference type="NCBI Taxonomy" id="706427"/>
    <lineage>
        <taxon>Bacteria</taxon>
        <taxon>Bacillati</taxon>
        <taxon>Bacillota</taxon>
        <taxon>Clostridia</taxon>
        <taxon>Halanaerobiales</taxon>
        <taxon>Halobacteroidaceae</taxon>
        <taxon>Halanaerobacter</taxon>
    </lineage>
</organism>
<comment type="caution">
    <text evidence="14">The sequence shown here is derived from an EMBL/GenBank/DDBJ whole genome shotgun (WGS) entry which is preliminary data.</text>
</comment>
<dbReference type="EC" id="2.5.1.75" evidence="10"/>
<evidence type="ECO:0000256" key="4">
    <source>
        <dbReference type="ARBA" id="ARBA00022679"/>
    </source>
</evidence>
<dbReference type="GO" id="GO:0005524">
    <property type="term" value="F:ATP binding"/>
    <property type="evidence" value="ECO:0007669"/>
    <property type="project" value="UniProtKB-UniRule"/>
</dbReference>
<evidence type="ECO:0000256" key="12">
    <source>
        <dbReference type="RuleBase" id="RU003784"/>
    </source>
</evidence>
<feature type="region of interest" description="Interaction with substrate tRNA" evidence="10">
    <location>
        <begin position="35"/>
        <end position="38"/>
    </location>
</feature>
<evidence type="ECO:0000313" key="15">
    <source>
        <dbReference type="Proteomes" id="UP000774000"/>
    </source>
</evidence>
<evidence type="ECO:0000256" key="6">
    <source>
        <dbReference type="ARBA" id="ARBA00022741"/>
    </source>
</evidence>
<feature type="site" description="Interaction with substrate tRNA" evidence="10">
    <location>
        <position position="101"/>
    </location>
</feature>
<dbReference type="FunFam" id="1.10.20.140:FF:000001">
    <property type="entry name" value="tRNA dimethylallyltransferase"/>
    <property type="match status" value="1"/>
</dbReference>
<keyword evidence="8 10" id="KW-0460">Magnesium</keyword>
<comment type="cofactor">
    <cofactor evidence="1 10">
        <name>Mg(2+)</name>
        <dbReference type="ChEBI" id="CHEBI:18420"/>
    </cofactor>
</comment>
<dbReference type="PANTHER" id="PTHR11088">
    <property type="entry name" value="TRNA DIMETHYLALLYLTRANSFERASE"/>
    <property type="match status" value="1"/>
</dbReference>
<dbReference type="GO" id="GO:0006400">
    <property type="term" value="P:tRNA modification"/>
    <property type="evidence" value="ECO:0007669"/>
    <property type="project" value="TreeGrafter"/>
</dbReference>
<feature type="binding site" evidence="10">
    <location>
        <begin position="12"/>
        <end position="17"/>
    </location>
    <ligand>
        <name>substrate</name>
    </ligand>
</feature>
<dbReference type="PANTHER" id="PTHR11088:SF60">
    <property type="entry name" value="TRNA DIMETHYLALLYLTRANSFERASE"/>
    <property type="match status" value="1"/>
</dbReference>
<dbReference type="SUPFAM" id="SSF52540">
    <property type="entry name" value="P-loop containing nucleoside triphosphate hydrolases"/>
    <property type="match status" value="2"/>
</dbReference>
<sequence length="310" mass="36189">MREQILALVGPTAVGKTKLSLRLAQDLKGEIISADSMQIYKGMDIGTAKASQEERDLVPHHLLDIVEPDEEFSVADFQEEVDELIPEIDQRGKLPMLVGGTGLYVKSVIEGFIFPDMEKDWDLRNRLEEEAEEKGTEYVHDKLKEIDPKLADKLHPNDLRRVIRGIEVYRQTGKTSTHFKEKAKERPPRYDAVKIGLFREREKLYERINDRVDQMIEQGLIEEVRSLYQQGYDLELTSMQALGYKQLIKHFEGEYDLEEAIRLIKRDTRHFAKRQLTWFKRDDDIKWFDVGEYEFEELVTAVKSEISEAL</sequence>
<keyword evidence="5 10" id="KW-0819">tRNA processing</keyword>
<evidence type="ECO:0000256" key="7">
    <source>
        <dbReference type="ARBA" id="ARBA00022840"/>
    </source>
</evidence>
<dbReference type="GO" id="GO:0052381">
    <property type="term" value="F:tRNA dimethylallyltransferase activity"/>
    <property type="evidence" value="ECO:0007669"/>
    <property type="project" value="UniProtKB-UniRule"/>
</dbReference>
<comment type="similarity">
    <text evidence="3 10 13">Belongs to the IPP transferase family.</text>
</comment>
<dbReference type="RefSeq" id="WP_204700571.1">
    <property type="nucleotide sequence ID" value="NZ_JAFBDQ010000003.1"/>
</dbReference>
<protein>
    <recommendedName>
        <fullName evidence="10">tRNA dimethylallyltransferase</fullName>
        <ecNumber evidence="10">2.5.1.75</ecNumber>
    </recommendedName>
    <alternativeName>
        <fullName evidence="10">Dimethylallyl diphosphate:tRNA dimethylallyltransferase</fullName>
        <shortName evidence="10">DMAPP:tRNA dimethylallyltransferase</shortName>
        <shortName evidence="10">DMATase</shortName>
    </alternativeName>
    <alternativeName>
        <fullName evidence="10">Isopentenyl-diphosphate:tRNA isopentenyltransferase</fullName>
        <shortName evidence="10">IPP transferase</shortName>
        <shortName evidence="10">IPPT</shortName>
        <shortName evidence="10">IPTase</shortName>
    </alternativeName>
</protein>
<evidence type="ECO:0000256" key="3">
    <source>
        <dbReference type="ARBA" id="ARBA00005842"/>
    </source>
</evidence>
<dbReference type="HAMAP" id="MF_00185">
    <property type="entry name" value="IPP_trans"/>
    <property type="match status" value="1"/>
</dbReference>
<keyword evidence="4 10" id="KW-0808">Transferase</keyword>
<dbReference type="InterPro" id="IPR018022">
    <property type="entry name" value="IPT"/>
</dbReference>
<name>A0A938XT58_9FIRM</name>
<gene>
    <name evidence="10" type="primary">miaA</name>
    <name evidence="14" type="ORF">JOC47_000685</name>
</gene>
<evidence type="ECO:0000313" key="14">
    <source>
        <dbReference type="EMBL" id="MBM7555851.1"/>
    </source>
</evidence>
<dbReference type="Proteomes" id="UP000774000">
    <property type="component" value="Unassembled WGS sequence"/>
</dbReference>
<evidence type="ECO:0000256" key="1">
    <source>
        <dbReference type="ARBA" id="ARBA00001946"/>
    </source>
</evidence>
<evidence type="ECO:0000256" key="2">
    <source>
        <dbReference type="ARBA" id="ARBA00003213"/>
    </source>
</evidence>
<keyword evidence="7 10" id="KW-0067">ATP-binding</keyword>
<feature type="binding site" evidence="10">
    <location>
        <begin position="10"/>
        <end position="17"/>
    </location>
    <ligand>
        <name>ATP</name>
        <dbReference type="ChEBI" id="CHEBI:30616"/>
    </ligand>
</feature>
<evidence type="ECO:0000256" key="9">
    <source>
        <dbReference type="ARBA" id="ARBA00049563"/>
    </source>
</evidence>
<dbReference type="InterPro" id="IPR027417">
    <property type="entry name" value="P-loop_NTPase"/>
</dbReference>
<evidence type="ECO:0000256" key="5">
    <source>
        <dbReference type="ARBA" id="ARBA00022694"/>
    </source>
</evidence>
<proteinExistence type="inferred from homology"/>
<keyword evidence="15" id="KW-1185">Reference proteome</keyword>
<comment type="function">
    <text evidence="2 10 12">Catalyzes the transfer of a dimethylallyl group onto the adenine at position 37 in tRNAs that read codons beginning with uridine, leading to the formation of N6-(dimethylallyl)adenosine (i(6)A).</text>
</comment>
<dbReference type="EMBL" id="JAFBDQ010000003">
    <property type="protein sequence ID" value="MBM7555851.1"/>
    <property type="molecule type" value="Genomic_DNA"/>
</dbReference>
<evidence type="ECO:0000256" key="11">
    <source>
        <dbReference type="RuleBase" id="RU003783"/>
    </source>
</evidence>
<reference evidence="14" key="1">
    <citation type="submission" date="2021-01" db="EMBL/GenBank/DDBJ databases">
        <title>Genomic Encyclopedia of Type Strains, Phase IV (KMG-IV): sequencing the most valuable type-strain genomes for metagenomic binning, comparative biology and taxonomic classification.</title>
        <authorList>
            <person name="Goeker M."/>
        </authorList>
    </citation>
    <scope>NUCLEOTIDE SEQUENCE</scope>
    <source>
        <strain evidence="14">DSM 23230</strain>
    </source>
</reference>
<dbReference type="NCBIfam" id="TIGR00174">
    <property type="entry name" value="miaA"/>
    <property type="match status" value="1"/>
</dbReference>
<dbReference type="InterPro" id="IPR039657">
    <property type="entry name" value="Dimethylallyltransferase"/>
</dbReference>